<evidence type="ECO:0000256" key="1">
    <source>
        <dbReference type="ARBA" id="ARBA00022737"/>
    </source>
</evidence>
<evidence type="ECO:0000256" key="3">
    <source>
        <dbReference type="PROSITE-ProRule" id="PRU00023"/>
    </source>
</evidence>
<feature type="repeat" description="ANK" evidence="3">
    <location>
        <begin position="91"/>
        <end position="127"/>
    </location>
</feature>
<feature type="repeat" description="ANK" evidence="3">
    <location>
        <begin position="57"/>
        <end position="90"/>
    </location>
</feature>
<evidence type="ECO:0000256" key="4">
    <source>
        <dbReference type="SAM" id="MobiDB-lite"/>
    </source>
</evidence>
<dbReference type="SUPFAM" id="SSF48403">
    <property type="entry name" value="Ankyrin repeat"/>
    <property type="match status" value="1"/>
</dbReference>
<feature type="compositionally biased region" description="Basic and acidic residues" evidence="4">
    <location>
        <begin position="687"/>
        <end position="710"/>
    </location>
</feature>
<name>A0ABM0M936_SACKO</name>
<dbReference type="PROSITE" id="PS50297">
    <property type="entry name" value="ANK_REP_REGION"/>
    <property type="match status" value="1"/>
</dbReference>
<dbReference type="InterPro" id="IPR002110">
    <property type="entry name" value="Ankyrin_rpt"/>
</dbReference>
<feature type="compositionally biased region" description="Polar residues" evidence="4">
    <location>
        <begin position="646"/>
        <end position="655"/>
    </location>
</feature>
<feature type="region of interest" description="Disordered" evidence="4">
    <location>
        <begin position="426"/>
        <end position="455"/>
    </location>
</feature>
<dbReference type="PANTHER" id="PTHR24173">
    <property type="entry name" value="ANKYRIN REPEAT CONTAINING"/>
    <property type="match status" value="1"/>
</dbReference>
<dbReference type="PROSITE" id="PS50088">
    <property type="entry name" value="ANK_REPEAT"/>
    <property type="match status" value="2"/>
</dbReference>
<keyword evidence="5" id="KW-1185">Reference proteome</keyword>
<feature type="compositionally biased region" description="Low complexity" evidence="4">
    <location>
        <begin position="607"/>
        <end position="617"/>
    </location>
</feature>
<keyword evidence="2 3" id="KW-0040">ANK repeat</keyword>
<feature type="compositionally biased region" description="Acidic residues" evidence="4">
    <location>
        <begin position="15"/>
        <end position="24"/>
    </location>
</feature>
<evidence type="ECO:0000313" key="5">
    <source>
        <dbReference type="Proteomes" id="UP000694865"/>
    </source>
</evidence>
<feature type="compositionally biased region" description="Polar residues" evidence="4">
    <location>
        <begin position="663"/>
        <end position="673"/>
    </location>
</feature>
<dbReference type="Proteomes" id="UP000694865">
    <property type="component" value="Unplaced"/>
</dbReference>
<feature type="compositionally biased region" description="Polar residues" evidence="4">
    <location>
        <begin position="426"/>
        <end position="440"/>
    </location>
</feature>
<gene>
    <name evidence="6" type="primary">LOC102800512</name>
</gene>
<dbReference type="InterPro" id="IPR036770">
    <property type="entry name" value="Ankyrin_rpt-contain_sf"/>
</dbReference>
<dbReference type="RefSeq" id="XP_006816527.1">
    <property type="nucleotide sequence ID" value="XM_006816464.1"/>
</dbReference>
<feature type="compositionally biased region" description="Basic residues" evidence="4">
    <location>
        <begin position="624"/>
        <end position="635"/>
    </location>
</feature>
<accession>A0ABM0M936</accession>
<reference evidence="6" key="1">
    <citation type="submission" date="2025-08" db="UniProtKB">
        <authorList>
            <consortium name="RefSeq"/>
        </authorList>
    </citation>
    <scope>IDENTIFICATION</scope>
    <source>
        <tissue evidence="6">Testes</tissue>
    </source>
</reference>
<feature type="compositionally biased region" description="Basic residues" evidence="4">
    <location>
        <begin position="587"/>
        <end position="606"/>
    </location>
</feature>
<dbReference type="SMART" id="SM00248">
    <property type="entry name" value="ANK"/>
    <property type="match status" value="5"/>
</dbReference>
<feature type="region of interest" description="Disordered" evidence="4">
    <location>
        <begin position="11"/>
        <end position="45"/>
    </location>
</feature>
<dbReference type="Pfam" id="PF00023">
    <property type="entry name" value="Ank"/>
    <property type="match status" value="1"/>
</dbReference>
<protein>
    <submittedName>
        <fullName evidence="6">Protein phosphatase 1 regulatory subunit 12A-like</fullName>
    </submittedName>
</protein>
<organism evidence="5 6">
    <name type="scientific">Saccoglossus kowalevskii</name>
    <name type="common">Acorn worm</name>
    <dbReference type="NCBI Taxonomy" id="10224"/>
    <lineage>
        <taxon>Eukaryota</taxon>
        <taxon>Metazoa</taxon>
        <taxon>Hemichordata</taxon>
        <taxon>Enteropneusta</taxon>
        <taxon>Harrimaniidae</taxon>
        <taxon>Saccoglossus</taxon>
    </lineage>
</organism>
<dbReference type="PANTHER" id="PTHR24173:SF74">
    <property type="entry name" value="ANKYRIN REPEAT DOMAIN-CONTAINING PROTEIN 16"/>
    <property type="match status" value="1"/>
</dbReference>
<keyword evidence="1" id="KW-0677">Repeat</keyword>
<dbReference type="GeneID" id="102800512"/>
<sequence length="776" mass="85850">MDNTEELIEKIAEDSSYDNDEDELCWSSSSLGSNNGARRRRGKTRNKQRVKIVYLSDQEKALMDAVKQGKVRHVHKLLEEDGVDVNFRDSFQRTPLMRACHLDKEDIRSHLVRLLLSHGADVNTTDNHGRTALMMACMEDGKDDVIRLLIRSGKLDPNIQDDRGNTAVVHAVKHANHSAIRVMVNSAQLKGFVDLERRNNDGNTPLMLAAKLLHKECCNVLVEEGYALYDNIPAHLKKMLPIAARLTSLNFEDDSRSMKRSDQNMKYGGLARGTRVDLAMLRLRQFSQDSRRQLQQGNEIAKNVNMIDIPADDGAVYRVATLSPISDEDSLCMVFQKRSHFGPKMLRNYEVVEPESSATVKRTAFSTTKNVDDRRKHYQRSFSESGIIHGDRSANLEMRPATSTQMEPTETIDKIIEEMNEVKSLSNSTSGIESPISPRNQLPKIVSPPESGNGSKNGIMGQISTAKTTQVAVTRNKNGAESKTSSGLSLGAVGENNFFSSSIAEKEDDIAPMLTFQNTNRLLRKHSEENLTFKIGVSPSTSPKPPSSPVMSDAESTSRKTSTEFLTEVFECRDRDSLSPNKQSKSASKKRKLSASGIKRRPRRTSSRASLRSLTESPTGSPAHKSKPKNERKRSSKTDKHHGSAGHNTSTSTPKVSVDSEYATPTNGSSNVTDIKKDAISSASSTRSEKRKQNSIDAEKHTPRRSVEKKNRGKAHGTVVYKTKSGRVIHPNAEKDPQYKKIVSLRQTTASAEIGNGSVTTLPDLQLAKAAQPSSS</sequence>
<evidence type="ECO:0000313" key="6">
    <source>
        <dbReference type="RefSeq" id="XP_006816527.1"/>
    </source>
</evidence>
<proteinExistence type="predicted"/>
<evidence type="ECO:0000256" key="2">
    <source>
        <dbReference type="ARBA" id="ARBA00023043"/>
    </source>
</evidence>
<feature type="region of interest" description="Disordered" evidence="4">
    <location>
        <begin position="533"/>
        <end position="737"/>
    </location>
</feature>
<dbReference type="Gene3D" id="1.25.40.20">
    <property type="entry name" value="Ankyrin repeat-containing domain"/>
    <property type="match status" value="1"/>
</dbReference>
<dbReference type="Pfam" id="PF12796">
    <property type="entry name" value="Ank_2"/>
    <property type="match status" value="1"/>
</dbReference>